<dbReference type="Gene3D" id="1.10.3210.10">
    <property type="entry name" value="Hypothetical protein af1432"/>
    <property type="match status" value="1"/>
</dbReference>
<proteinExistence type="predicted"/>
<protein>
    <submittedName>
        <fullName evidence="2">Putative nucleotidyltransferase with HDIG domain</fullName>
    </submittedName>
</protein>
<feature type="domain" description="HDOD" evidence="1">
    <location>
        <begin position="16"/>
        <end position="209"/>
    </location>
</feature>
<dbReference type="Proteomes" id="UP000587070">
    <property type="component" value="Unassembled WGS sequence"/>
</dbReference>
<dbReference type="RefSeq" id="WP_153115016.1">
    <property type="nucleotide sequence ID" value="NZ_JACIGE010000001.1"/>
</dbReference>
<reference evidence="2 3" key="1">
    <citation type="submission" date="2020-08" db="EMBL/GenBank/DDBJ databases">
        <title>Genome sequencing of Purple Non-Sulfur Bacteria from various extreme environments.</title>
        <authorList>
            <person name="Mayer M."/>
        </authorList>
    </citation>
    <scope>NUCLEOTIDE SEQUENCE [LARGE SCALE GENOMIC DNA]</scope>
    <source>
        <strain evidence="2 3">2761</strain>
    </source>
</reference>
<sequence>MNPPDLEELIGHADAIPSLPEIVRHLIHSLDDDLADVDTLVHDINADPAIVGRLLAAANSAAFGLSARIDSARQAFLVLGINRVSAIILGAALLDRYHAGSPDFDARLLWRHTFGVAVCARVIAEACDEEPETAFTAGLLHDIGQLLMVSGAPAAYARVLALQSEDDWSVLAAEHEVFGYNHAQAGGRLADYWRLPRDIAEAIAAHHEPDRFDSTLGEIVHLAEALAHALDLGGPPNNRVPAVSDRASARLGVRWRDLVSHFGEIEARYDGLRIALAL</sequence>
<dbReference type="PROSITE" id="PS51833">
    <property type="entry name" value="HDOD"/>
    <property type="match status" value="1"/>
</dbReference>
<dbReference type="EMBL" id="JACIGE010000001">
    <property type="protein sequence ID" value="MBB4245985.1"/>
    <property type="molecule type" value="Genomic_DNA"/>
</dbReference>
<evidence type="ECO:0000313" key="2">
    <source>
        <dbReference type="EMBL" id="MBB4245985.1"/>
    </source>
</evidence>
<name>A0A840G213_RHOTE</name>
<dbReference type="OrthoDB" id="9770715at2"/>
<evidence type="ECO:0000313" key="3">
    <source>
        <dbReference type="Proteomes" id="UP000587070"/>
    </source>
</evidence>
<accession>A0A840G213</accession>
<evidence type="ECO:0000259" key="1">
    <source>
        <dbReference type="PROSITE" id="PS51833"/>
    </source>
</evidence>
<dbReference type="PANTHER" id="PTHR33525">
    <property type="match status" value="1"/>
</dbReference>
<dbReference type="PANTHER" id="PTHR33525:SF3">
    <property type="entry name" value="RIBONUCLEASE Y"/>
    <property type="match status" value="1"/>
</dbReference>
<dbReference type="Pfam" id="PF08668">
    <property type="entry name" value="HDOD"/>
    <property type="match status" value="1"/>
</dbReference>
<dbReference type="GO" id="GO:0016740">
    <property type="term" value="F:transferase activity"/>
    <property type="evidence" value="ECO:0007669"/>
    <property type="project" value="UniProtKB-KW"/>
</dbReference>
<dbReference type="NCBIfam" id="TIGR00277">
    <property type="entry name" value="HDIG"/>
    <property type="match status" value="1"/>
</dbReference>
<organism evidence="2 3">
    <name type="scientific">Rhodocyclus tenuis</name>
    <name type="common">Rhodospirillum tenue</name>
    <dbReference type="NCBI Taxonomy" id="1066"/>
    <lineage>
        <taxon>Bacteria</taxon>
        <taxon>Pseudomonadati</taxon>
        <taxon>Pseudomonadota</taxon>
        <taxon>Betaproteobacteria</taxon>
        <taxon>Rhodocyclales</taxon>
        <taxon>Rhodocyclaceae</taxon>
        <taxon>Rhodocyclus</taxon>
    </lineage>
</organism>
<gene>
    <name evidence="2" type="ORF">GGD90_000334</name>
</gene>
<dbReference type="InterPro" id="IPR003607">
    <property type="entry name" value="HD/PDEase_dom"/>
</dbReference>
<dbReference type="SMART" id="SM00471">
    <property type="entry name" value="HDc"/>
    <property type="match status" value="1"/>
</dbReference>
<dbReference type="InterPro" id="IPR006675">
    <property type="entry name" value="HDIG_dom"/>
</dbReference>
<dbReference type="InterPro" id="IPR013976">
    <property type="entry name" value="HDOD"/>
</dbReference>
<dbReference type="CDD" id="cd00077">
    <property type="entry name" value="HDc"/>
    <property type="match status" value="1"/>
</dbReference>
<comment type="caution">
    <text evidence="2">The sequence shown here is derived from an EMBL/GenBank/DDBJ whole genome shotgun (WGS) entry which is preliminary data.</text>
</comment>
<keyword evidence="3" id="KW-1185">Reference proteome</keyword>
<dbReference type="SUPFAM" id="SSF109604">
    <property type="entry name" value="HD-domain/PDEase-like"/>
    <property type="match status" value="1"/>
</dbReference>
<keyword evidence="2" id="KW-0808">Transferase</keyword>
<dbReference type="InterPro" id="IPR052340">
    <property type="entry name" value="RNase_Y/CdgJ"/>
</dbReference>
<dbReference type="AlphaFoldDB" id="A0A840G213"/>